<dbReference type="Pfam" id="PF00903">
    <property type="entry name" value="Glyoxalase"/>
    <property type="match status" value="1"/>
</dbReference>
<gene>
    <name evidence="1" type="ORF">FNL38_101276</name>
</gene>
<evidence type="ECO:0000313" key="1">
    <source>
        <dbReference type="EMBL" id="TYQ07909.1"/>
    </source>
</evidence>
<proteinExistence type="predicted"/>
<reference evidence="1" key="1">
    <citation type="submission" date="2019-07" db="EMBL/GenBank/DDBJ databases">
        <title>Genomic Encyclopedia of Type Strains, Phase IV (KMG-IV): sequencing the most valuable type-strain genomes for metagenomic binning, comparative biology and taxonomic classification.</title>
        <authorList>
            <person name="Goeker M."/>
        </authorList>
    </citation>
    <scope>NUCLEOTIDE SEQUENCE</scope>
    <source>
        <strain evidence="1">DSM 44596</strain>
    </source>
</reference>
<keyword evidence="1" id="KW-0560">Oxidoreductase</keyword>
<organism evidence="1">
    <name type="scientific">Nocardia globerula</name>
    <dbReference type="NCBI Taxonomy" id="1818"/>
    <lineage>
        <taxon>Bacteria</taxon>
        <taxon>Bacillati</taxon>
        <taxon>Actinomycetota</taxon>
        <taxon>Actinomycetes</taxon>
        <taxon>Mycobacteriales</taxon>
        <taxon>Nocardiaceae</taxon>
        <taxon>Nocardia</taxon>
    </lineage>
</organism>
<dbReference type="InterPro" id="IPR037523">
    <property type="entry name" value="VOC_core"/>
</dbReference>
<sequence>MAIRSLNHAVLFVSDVERSASFYCDVLGFEKLPVNFPGGAFLRGANSANDHDLGLFQASAPRARDGAVGLYHLAWEVETLSELAQCRDRMLAANALGGASNHAATKALYGRDPDGIEFEVTWLVPDGLLDGELVPGVAHTRPLDIAAEIERYGASTPGGPRTDRAIYAQLMGRMEEQNQDASN</sequence>
<dbReference type="SUPFAM" id="SSF54593">
    <property type="entry name" value="Glyoxalase/Bleomycin resistance protein/Dihydroxybiphenyl dioxygenase"/>
    <property type="match status" value="1"/>
</dbReference>
<dbReference type="InterPro" id="IPR029068">
    <property type="entry name" value="Glyas_Bleomycin-R_OHBP_Dase"/>
</dbReference>
<protein>
    <submittedName>
        <fullName evidence="1">Glyoxalase/bleomycin resistance protein/dioxygenase superfamily protein</fullName>
    </submittedName>
</protein>
<dbReference type="GO" id="GO:0051213">
    <property type="term" value="F:dioxygenase activity"/>
    <property type="evidence" value="ECO:0007669"/>
    <property type="project" value="UniProtKB-KW"/>
</dbReference>
<dbReference type="InterPro" id="IPR004360">
    <property type="entry name" value="Glyas_Fos-R_dOase_dom"/>
</dbReference>
<dbReference type="PANTHER" id="PTHR43279">
    <property type="entry name" value="CATECHOL-2,3-DIOXYGENASE"/>
    <property type="match status" value="1"/>
</dbReference>
<comment type="caution">
    <text evidence="1">The sequence shown here is derived from an EMBL/GenBank/DDBJ whole genome shotgun (WGS) entry which is preliminary data.</text>
</comment>
<keyword evidence="1" id="KW-0223">Dioxygenase</keyword>
<dbReference type="Gene3D" id="3.10.180.10">
    <property type="entry name" value="2,3-Dihydroxybiphenyl 1,2-Dioxygenase, domain 1"/>
    <property type="match status" value="1"/>
</dbReference>
<dbReference type="EMBL" id="VNIQ01000001">
    <property type="protein sequence ID" value="TYQ07909.1"/>
    <property type="molecule type" value="Genomic_DNA"/>
</dbReference>
<accession>A0A652YW56</accession>
<dbReference type="PROSITE" id="PS51819">
    <property type="entry name" value="VOC"/>
    <property type="match status" value="1"/>
</dbReference>
<dbReference type="AlphaFoldDB" id="A0A652YW56"/>
<name>A0A652YW56_NOCGL</name>
<dbReference type="PANTHER" id="PTHR43279:SF1">
    <property type="entry name" value="CATECHOL-2,3-DIOXYGENASE"/>
    <property type="match status" value="1"/>
</dbReference>